<dbReference type="EMBL" id="SSBS01000002">
    <property type="protein sequence ID" value="THF34464.1"/>
    <property type="molecule type" value="Genomic_DNA"/>
</dbReference>
<protein>
    <submittedName>
        <fullName evidence="3">Uncharacterized protein</fullName>
    </submittedName>
</protein>
<name>A0AAQ2I2I0_9PSED</name>
<accession>A0AAQ2I2I0</accession>
<dbReference type="AlphaFoldDB" id="A0AAQ2I2I0"/>
<sequence length="85" mass="9189">MEVRQGTPAMAACPGSRQPTRKGMLGSHAGRKLPVRSPNTLGYMRLMMFTAIIIPYLFAQLFVAQVRPFGVSLEVPSDGHQSSAA</sequence>
<evidence type="ECO:0000313" key="3">
    <source>
        <dbReference type="EMBL" id="THF34464.1"/>
    </source>
</evidence>
<evidence type="ECO:0000313" key="4">
    <source>
        <dbReference type="Proteomes" id="UP000310574"/>
    </source>
</evidence>
<keyword evidence="2" id="KW-0472">Membrane</keyword>
<reference evidence="3 4" key="1">
    <citation type="submission" date="2019-04" db="EMBL/GenBank/DDBJ databases">
        <title>Draft genome sequence of Pseudomonas sp. M7D1 isolated from rhizosphere of plant the flowery desert.</title>
        <authorList>
            <person name="Poblete-Morales M."/>
            <person name="Plaza N."/>
            <person name="Corsini G."/>
            <person name="Silva E."/>
        </authorList>
    </citation>
    <scope>NUCLEOTIDE SEQUENCE [LARGE SCALE GENOMIC DNA]</scope>
    <source>
        <strain evidence="3 4">M7D1</strain>
    </source>
</reference>
<organism evidence="3 4">
    <name type="scientific">Pseudomonas atacamensis</name>
    <dbReference type="NCBI Taxonomy" id="2565368"/>
    <lineage>
        <taxon>Bacteria</taxon>
        <taxon>Pseudomonadati</taxon>
        <taxon>Pseudomonadota</taxon>
        <taxon>Gammaproteobacteria</taxon>
        <taxon>Pseudomonadales</taxon>
        <taxon>Pseudomonadaceae</taxon>
        <taxon>Pseudomonas</taxon>
    </lineage>
</organism>
<keyword evidence="2" id="KW-0812">Transmembrane</keyword>
<keyword evidence="2" id="KW-1133">Transmembrane helix</keyword>
<feature type="region of interest" description="Disordered" evidence="1">
    <location>
        <begin position="1"/>
        <end position="31"/>
    </location>
</feature>
<evidence type="ECO:0000256" key="2">
    <source>
        <dbReference type="SAM" id="Phobius"/>
    </source>
</evidence>
<feature type="transmembrane region" description="Helical" evidence="2">
    <location>
        <begin position="43"/>
        <end position="63"/>
    </location>
</feature>
<evidence type="ECO:0000256" key="1">
    <source>
        <dbReference type="SAM" id="MobiDB-lite"/>
    </source>
</evidence>
<proteinExistence type="predicted"/>
<dbReference type="RefSeq" id="WP_136492632.1">
    <property type="nucleotide sequence ID" value="NZ_SSBS01000002.1"/>
</dbReference>
<comment type="caution">
    <text evidence="3">The sequence shown here is derived from an EMBL/GenBank/DDBJ whole genome shotgun (WGS) entry which is preliminary data.</text>
</comment>
<gene>
    <name evidence="3" type="ORF">E5170_09385</name>
</gene>
<dbReference type="Proteomes" id="UP000310574">
    <property type="component" value="Unassembled WGS sequence"/>
</dbReference>